<dbReference type="InterPro" id="IPR017437">
    <property type="entry name" value="ATP-NAD_kinase_PpnK-typ_C"/>
</dbReference>
<protein>
    <submittedName>
        <fullName evidence="1">NAD+ kinase</fullName>
    </submittedName>
</protein>
<dbReference type="PANTHER" id="PTHR20275:SF43">
    <property type="entry name" value="BIFUNCTIONAL NADP PHOSPHATASE_NAD KINASE"/>
    <property type="match status" value="1"/>
</dbReference>
<dbReference type="EMBL" id="OBEJ01000001">
    <property type="protein sequence ID" value="SNZ02535.1"/>
    <property type="molecule type" value="Genomic_DNA"/>
</dbReference>
<name>A0A285MZB2_NATPI</name>
<sequence length="250" mass="25518">MDAIGILDESDDADGRAGRPASAIVEAAGADAVVGDAPTLAERSLDAIVARGEAAVLKLAREAVDAPILPVDAGRGVHSIPASALDAAIEAAIDGDYAPRERTVLAVAVDGERVRRAVLDVMLVTSEPAKISEYAIRSGDDRIARFRADGVTLATPAGSAGYAASAGGPVLAPGTGLAAVPVAPFATAHDHWVVDPADGVELTVERDEGPVELLVDDRRVRAVSPKTPVSVTVDGSLSVLVGPHSRSHWP</sequence>
<reference evidence="1 2" key="1">
    <citation type="submission" date="2017-09" db="EMBL/GenBank/DDBJ databases">
        <authorList>
            <person name="Ehlers B."/>
            <person name="Leendertz F.H."/>
        </authorList>
    </citation>
    <scope>NUCLEOTIDE SEQUENCE [LARGE SCALE GENOMIC DNA]</scope>
    <source>
        <strain evidence="1 2">DSM 27208</strain>
    </source>
</reference>
<dbReference type="OrthoDB" id="170401at2157"/>
<dbReference type="RefSeq" id="WP_097007117.1">
    <property type="nucleotide sequence ID" value="NZ_OBEJ01000001.1"/>
</dbReference>
<dbReference type="GO" id="GO:0003951">
    <property type="term" value="F:NAD+ kinase activity"/>
    <property type="evidence" value="ECO:0007669"/>
    <property type="project" value="InterPro"/>
</dbReference>
<accession>A0A285MZB2</accession>
<proteinExistence type="predicted"/>
<dbReference type="InterPro" id="IPR017438">
    <property type="entry name" value="ATP-NAD_kinase_N"/>
</dbReference>
<dbReference type="SUPFAM" id="SSF111331">
    <property type="entry name" value="NAD kinase/diacylglycerol kinase-like"/>
    <property type="match status" value="1"/>
</dbReference>
<dbReference type="InterPro" id="IPR016064">
    <property type="entry name" value="NAD/diacylglycerol_kinase_sf"/>
</dbReference>
<keyword evidence="2" id="KW-1185">Reference proteome</keyword>
<dbReference type="AlphaFoldDB" id="A0A285MZB2"/>
<evidence type="ECO:0000313" key="1">
    <source>
        <dbReference type="EMBL" id="SNZ02535.1"/>
    </source>
</evidence>
<dbReference type="Gene3D" id="3.40.50.10330">
    <property type="entry name" value="Probable inorganic polyphosphate/atp-NAD kinase, domain 1"/>
    <property type="match status" value="1"/>
</dbReference>
<dbReference type="Gene3D" id="2.60.200.30">
    <property type="entry name" value="Probable inorganic polyphosphate/atp-NAD kinase, domain 2"/>
    <property type="match status" value="1"/>
</dbReference>
<dbReference type="GO" id="GO:0019674">
    <property type="term" value="P:NAD+ metabolic process"/>
    <property type="evidence" value="ECO:0007669"/>
    <property type="project" value="InterPro"/>
</dbReference>
<evidence type="ECO:0000313" key="2">
    <source>
        <dbReference type="Proteomes" id="UP000219453"/>
    </source>
</evidence>
<dbReference type="PANTHER" id="PTHR20275">
    <property type="entry name" value="NAD KINASE"/>
    <property type="match status" value="1"/>
</dbReference>
<keyword evidence="1" id="KW-0808">Transferase</keyword>
<gene>
    <name evidence="1" type="ORF">SAMN06269185_0046</name>
</gene>
<dbReference type="Pfam" id="PF20143">
    <property type="entry name" value="NAD_kinase_C"/>
    <property type="match status" value="1"/>
</dbReference>
<dbReference type="Proteomes" id="UP000219453">
    <property type="component" value="Unassembled WGS sequence"/>
</dbReference>
<keyword evidence="1" id="KW-0418">Kinase</keyword>
<organism evidence="1 2">
    <name type="scientific">Natronoarchaeum philippinense</name>
    <dbReference type="NCBI Taxonomy" id="558529"/>
    <lineage>
        <taxon>Archaea</taxon>
        <taxon>Methanobacteriati</taxon>
        <taxon>Methanobacteriota</taxon>
        <taxon>Stenosarchaea group</taxon>
        <taxon>Halobacteria</taxon>
        <taxon>Halobacteriales</taxon>
        <taxon>Natronoarchaeaceae</taxon>
    </lineage>
</organism>
<dbReference type="GO" id="GO:0006741">
    <property type="term" value="P:NADP+ biosynthetic process"/>
    <property type="evidence" value="ECO:0007669"/>
    <property type="project" value="TreeGrafter"/>
</dbReference>